<dbReference type="Proteomes" id="UP000000346">
    <property type="component" value="Chromosome"/>
</dbReference>
<organism evidence="1 2">
    <name type="scientific">Acidilobus saccharovorans (strain DSM 16705 / JCM 18335 / VKM B-2471 / 345-15)</name>
    <dbReference type="NCBI Taxonomy" id="666510"/>
    <lineage>
        <taxon>Archaea</taxon>
        <taxon>Thermoproteota</taxon>
        <taxon>Thermoprotei</taxon>
        <taxon>Acidilobales</taxon>
        <taxon>Acidilobaceae</taxon>
        <taxon>Acidilobus</taxon>
    </lineage>
</organism>
<dbReference type="eggNOG" id="arCOG01534">
    <property type="taxonomic scope" value="Archaea"/>
</dbReference>
<dbReference type="SUPFAM" id="SSF53850">
    <property type="entry name" value="Periplasmic binding protein-like II"/>
    <property type="match status" value="1"/>
</dbReference>
<reference evidence="1 2" key="1">
    <citation type="journal article" date="2010" name="Appl. Environ. Microbiol.">
        <title>The genome sequence of the crenarchaeon Acidilobus saccharovorans supports a new order, Acidilobales, and suggests an important ecological role in terrestrial acidic hot springs.</title>
        <authorList>
            <person name="Mardanov A.V."/>
            <person name="Svetlitchnyi V.A."/>
            <person name="Beletsky A.V."/>
            <person name="Prokofeva M.I."/>
            <person name="Bonch-Osmolovskaya E.A."/>
            <person name="Ravin N.V."/>
            <person name="Skryabin K.G."/>
        </authorList>
    </citation>
    <scope>NUCLEOTIDE SEQUENCE [LARGE SCALE GENOMIC DNA]</scope>
    <source>
        <strain evidence="2">DSM 16705 / JCM 18335 / VKM B-2471 / 345-15</strain>
    </source>
</reference>
<dbReference type="STRING" id="666510.ASAC_0686"/>
<name>D9Q1A4_ACIS3</name>
<accession>D9Q1A4</accession>
<dbReference type="EMBL" id="CP001742">
    <property type="protein sequence ID" value="ADL19092.1"/>
    <property type="molecule type" value="Genomic_DNA"/>
</dbReference>
<dbReference type="KEGG" id="asc:ASAC_0686"/>
<dbReference type="Gene3D" id="3.10.105.10">
    <property type="entry name" value="Dipeptide-binding Protein, Domain 3"/>
    <property type="match status" value="1"/>
</dbReference>
<gene>
    <name evidence="1" type="ordered locus">ASAC_0686</name>
</gene>
<protein>
    <submittedName>
        <fullName evidence="1">Uncharacterized protein</fullName>
    </submittedName>
</protein>
<evidence type="ECO:0000313" key="1">
    <source>
        <dbReference type="EMBL" id="ADL19092.1"/>
    </source>
</evidence>
<proteinExistence type="predicted"/>
<evidence type="ECO:0000313" key="2">
    <source>
        <dbReference type="Proteomes" id="UP000000346"/>
    </source>
</evidence>
<dbReference type="AlphaFoldDB" id="D9Q1A4"/>
<dbReference type="InParanoid" id="D9Q1A4"/>
<dbReference type="HOGENOM" id="CLU_2152467_0_0_2"/>
<sequence length="111" mass="12464">MSDIQMTIIEPSGEADYDESAVLIADELKAIGLNVVPETLPFSTWFSDLLSGDYWMARFWGMGAVPVAAQQFLARLSPKTTNESAMGFGGFMWINLSQYPFMEYINEAMQY</sequence>
<keyword evidence="2" id="KW-1185">Reference proteome</keyword>